<keyword evidence="1" id="KW-0472">Membrane</keyword>
<evidence type="ECO:0000256" key="1">
    <source>
        <dbReference type="SAM" id="Phobius"/>
    </source>
</evidence>
<gene>
    <name evidence="2" type="ORF">C4F40_14365</name>
</gene>
<sequence>MLTADFKGEQKKLLAFTTLKVDYMKNYIFNILLGLIIVALLPEVTIGQDASKTKEIRSQLARLCCLSTSALSLSRGREVIHPSLQYFKIPSIESFQIKHGDYYKVFLSISPIHLP</sequence>
<comment type="caution">
    <text evidence="2">The sequence shown here is derived from an EMBL/GenBank/DDBJ whole genome shotgun (WGS) entry which is preliminary data.</text>
</comment>
<keyword evidence="1" id="KW-1133">Transmembrane helix</keyword>
<proteinExistence type="predicted"/>
<dbReference type="EMBL" id="PSKQ01000022">
    <property type="protein sequence ID" value="MBE8721909.1"/>
    <property type="molecule type" value="Genomic_DNA"/>
</dbReference>
<keyword evidence="3" id="KW-1185">Reference proteome</keyword>
<keyword evidence="1" id="KW-0812">Transmembrane</keyword>
<feature type="transmembrane region" description="Helical" evidence="1">
    <location>
        <begin position="27"/>
        <end position="47"/>
    </location>
</feature>
<name>A0ABR9TA04_9SPHI</name>
<evidence type="ECO:0000313" key="3">
    <source>
        <dbReference type="Proteomes" id="UP000618319"/>
    </source>
</evidence>
<reference evidence="2 3" key="1">
    <citation type="submission" date="2018-02" db="EMBL/GenBank/DDBJ databases">
        <title>Sphingobacterium KA21.</title>
        <authorList>
            <person name="Vasarhelyi B.M."/>
            <person name="Deshmukh S."/>
            <person name="Balint B."/>
            <person name="Kukolya J."/>
        </authorList>
    </citation>
    <scope>NUCLEOTIDE SEQUENCE [LARGE SCALE GENOMIC DNA]</scope>
    <source>
        <strain evidence="2 3">Ka21</strain>
    </source>
</reference>
<dbReference type="Proteomes" id="UP000618319">
    <property type="component" value="Unassembled WGS sequence"/>
</dbReference>
<protein>
    <submittedName>
        <fullName evidence="2">Uncharacterized protein</fullName>
    </submittedName>
</protein>
<accession>A0ABR9TA04</accession>
<organism evidence="2 3">
    <name type="scientific">Sphingobacterium pedocola</name>
    <dbReference type="NCBI Taxonomy" id="2082722"/>
    <lineage>
        <taxon>Bacteria</taxon>
        <taxon>Pseudomonadati</taxon>
        <taxon>Bacteroidota</taxon>
        <taxon>Sphingobacteriia</taxon>
        <taxon>Sphingobacteriales</taxon>
        <taxon>Sphingobacteriaceae</taxon>
        <taxon>Sphingobacterium</taxon>
    </lineage>
</organism>
<evidence type="ECO:0000313" key="2">
    <source>
        <dbReference type="EMBL" id="MBE8721909.1"/>
    </source>
</evidence>